<protein>
    <submittedName>
        <fullName evidence="2">CsbD family protein</fullName>
    </submittedName>
</protein>
<dbReference type="SUPFAM" id="SSF69047">
    <property type="entry name" value="Hypothetical protein YjbJ"/>
    <property type="match status" value="1"/>
</dbReference>
<evidence type="ECO:0000313" key="3">
    <source>
        <dbReference type="Proteomes" id="UP000727993"/>
    </source>
</evidence>
<reference evidence="2 3" key="1">
    <citation type="submission" date="2020-10" db="EMBL/GenBank/DDBJ databases">
        <title>Connecting structure to function with the recovery of over 1000 high-quality activated sludge metagenome-assembled genomes encoding full-length rRNA genes using long-read sequencing.</title>
        <authorList>
            <person name="Singleton C.M."/>
            <person name="Petriglieri F."/>
            <person name="Kristensen J.M."/>
            <person name="Kirkegaard R.H."/>
            <person name="Michaelsen T.Y."/>
            <person name="Andersen M.H."/>
            <person name="Karst S.M."/>
            <person name="Dueholm M.S."/>
            <person name="Nielsen P.H."/>
            <person name="Albertsen M."/>
        </authorList>
    </citation>
    <scope>NUCLEOTIDE SEQUENCE [LARGE SCALE GENOMIC DNA]</scope>
    <source>
        <strain evidence="2">Lyne_18-Q3-R50-59_MAXAC.006</strain>
    </source>
</reference>
<comment type="caution">
    <text evidence="2">The sequence shown here is derived from an EMBL/GenBank/DDBJ whole genome shotgun (WGS) entry which is preliminary data.</text>
</comment>
<evidence type="ECO:0000256" key="1">
    <source>
        <dbReference type="SAM" id="MobiDB-lite"/>
    </source>
</evidence>
<sequence length="80" mass="8507">MADHDDSAAEKGAKGVFEDVKGKAKEAVGSVLGNEDLKHEGEAQQDKAEAQREAAEKQAEARKADAKTEAAEARQKANQD</sequence>
<organism evidence="2 3">
    <name type="scientific">Candidatus Neomicrothrix subdominans</name>
    <dbReference type="NCBI Taxonomy" id="2954438"/>
    <lineage>
        <taxon>Bacteria</taxon>
        <taxon>Bacillati</taxon>
        <taxon>Actinomycetota</taxon>
        <taxon>Acidimicrobiia</taxon>
        <taxon>Acidimicrobiales</taxon>
        <taxon>Microthrixaceae</taxon>
        <taxon>Candidatus Neomicrothrix</taxon>
    </lineage>
</organism>
<dbReference type="Proteomes" id="UP000727993">
    <property type="component" value="Unassembled WGS sequence"/>
</dbReference>
<feature type="compositionally biased region" description="Basic and acidic residues" evidence="1">
    <location>
        <begin position="1"/>
        <end position="26"/>
    </location>
</feature>
<feature type="compositionally biased region" description="Basic and acidic residues" evidence="1">
    <location>
        <begin position="35"/>
        <end position="80"/>
    </location>
</feature>
<dbReference type="EMBL" id="JADJZA010000007">
    <property type="protein sequence ID" value="MBK9297358.1"/>
    <property type="molecule type" value="Genomic_DNA"/>
</dbReference>
<dbReference type="AlphaFoldDB" id="A0A936TDH1"/>
<dbReference type="InterPro" id="IPR036629">
    <property type="entry name" value="YjbJ_sf"/>
</dbReference>
<feature type="region of interest" description="Disordered" evidence="1">
    <location>
        <begin position="1"/>
        <end position="80"/>
    </location>
</feature>
<gene>
    <name evidence="2" type="ORF">IPN02_11115</name>
</gene>
<name>A0A936TDH1_9ACTN</name>
<accession>A0A936TDH1</accession>
<proteinExistence type="predicted"/>
<evidence type="ECO:0000313" key="2">
    <source>
        <dbReference type="EMBL" id="MBK9297358.1"/>
    </source>
</evidence>